<keyword evidence="2 5" id="KW-0378">Hydrolase</keyword>
<dbReference type="PANTHER" id="PTHR48081:SF8">
    <property type="entry name" value="ALPHA_BETA HYDROLASE FOLD-3 DOMAIN-CONTAINING PROTEIN-RELATED"/>
    <property type="match status" value="1"/>
</dbReference>
<dbReference type="Gene3D" id="3.40.50.1820">
    <property type="entry name" value="alpha/beta hydrolase"/>
    <property type="match status" value="1"/>
</dbReference>
<dbReference type="InterPro" id="IPR050300">
    <property type="entry name" value="GDXG_lipolytic_enzyme"/>
</dbReference>
<sequence>MSDHFVRPDVQAFLDMMKANPRPPMSDELVAYMRSLPPGAIPSLDLPVGELAVIRDLTMPGPGGDIPLRLFDAKAERAPGPVVVYYHGGGFAAGSIDSHAAVCADITRAINLPVVSVEYRLAPENPWPAAPDDAEAAARWVAENGAALGIEPTALVLAGDSAGGNLAAVTAIALRDAPAALPVLFQFLIYPVTDSQTLHPSRRTFADGFFLSSNDMAYFDRAYASDVSHWRSSPARADLAELPPAMVVTAGLDPLRDEGREYARLLEAAGVPTKLLEADGTIHGFFNYRLHIPSARDDFSEALELANSMLLEAGGM</sequence>
<dbReference type="Proteomes" id="UP001379235">
    <property type="component" value="Unassembled WGS sequence"/>
</dbReference>
<evidence type="ECO:0000259" key="4">
    <source>
        <dbReference type="Pfam" id="PF07859"/>
    </source>
</evidence>
<dbReference type="InterPro" id="IPR013094">
    <property type="entry name" value="AB_hydrolase_3"/>
</dbReference>
<feature type="domain" description="Alpha/beta hydrolase fold-3" evidence="4">
    <location>
        <begin position="83"/>
        <end position="286"/>
    </location>
</feature>
<evidence type="ECO:0000256" key="1">
    <source>
        <dbReference type="ARBA" id="ARBA00010515"/>
    </source>
</evidence>
<evidence type="ECO:0000256" key="3">
    <source>
        <dbReference type="PROSITE-ProRule" id="PRU10038"/>
    </source>
</evidence>
<feature type="active site" evidence="3">
    <location>
        <position position="161"/>
    </location>
</feature>
<gene>
    <name evidence="5" type="ORF">WG900_03225</name>
</gene>
<dbReference type="RefSeq" id="WP_339964613.1">
    <property type="nucleotide sequence ID" value="NZ_JBBHJY010000001.1"/>
</dbReference>
<protein>
    <submittedName>
        <fullName evidence="5">Alpha/beta hydrolase</fullName>
    </submittedName>
</protein>
<accession>A0ABU8S4Q8</accession>
<comment type="similarity">
    <text evidence="1">Belongs to the 'GDXG' lipolytic enzyme family.</text>
</comment>
<dbReference type="SUPFAM" id="SSF53474">
    <property type="entry name" value="alpha/beta-Hydrolases"/>
    <property type="match status" value="1"/>
</dbReference>
<dbReference type="EMBL" id="JBBHJY010000001">
    <property type="protein sequence ID" value="MEJ6008927.1"/>
    <property type="molecule type" value="Genomic_DNA"/>
</dbReference>
<evidence type="ECO:0000313" key="6">
    <source>
        <dbReference type="Proteomes" id="UP001379235"/>
    </source>
</evidence>
<dbReference type="InterPro" id="IPR033140">
    <property type="entry name" value="Lipase_GDXG_put_SER_AS"/>
</dbReference>
<dbReference type="GO" id="GO:0016787">
    <property type="term" value="F:hydrolase activity"/>
    <property type="evidence" value="ECO:0007669"/>
    <property type="project" value="UniProtKB-KW"/>
</dbReference>
<evidence type="ECO:0000313" key="5">
    <source>
        <dbReference type="EMBL" id="MEJ6008927.1"/>
    </source>
</evidence>
<keyword evidence="6" id="KW-1185">Reference proteome</keyword>
<organism evidence="5 6">
    <name type="scientific">Novosphingobium aquae</name>
    <dbReference type="NCBI Taxonomy" id="3133435"/>
    <lineage>
        <taxon>Bacteria</taxon>
        <taxon>Pseudomonadati</taxon>
        <taxon>Pseudomonadota</taxon>
        <taxon>Alphaproteobacteria</taxon>
        <taxon>Sphingomonadales</taxon>
        <taxon>Sphingomonadaceae</taxon>
        <taxon>Novosphingobium</taxon>
    </lineage>
</organism>
<dbReference type="Pfam" id="PF07859">
    <property type="entry name" value="Abhydrolase_3"/>
    <property type="match status" value="1"/>
</dbReference>
<proteinExistence type="inferred from homology"/>
<dbReference type="InterPro" id="IPR029058">
    <property type="entry name" value="AB_hydrolase_fold"/>
</dbReference>
<comment type="caution">
    <text evidence="5">The sequence shown here is derived from an EMBL/GenBank/DDBJ whole genome shotgun (WGS) entry which is preliminary data.</text>
</comment>
<evidence type="ECO:0000256" key="2">
    <source>
        <dbReference type="ARBA" id="ARBA00022801"/>
    </source>
</evidence>
<dbReference type="PROSITE" id="PS01174">
    <property type="entry name" value="LIPASE_GDXG_SER"/>
    <property type="match status" value="1"/>
</dbReference>
<name>A0ABU8S4Q8_9SPHN</name>
<reference evidence="5 6" key="1">
    <citation type="submission" date="2024-03" db="EMBL/GenBank/DDBJ databases">
        <authorList>
            <person name="Jo J.-H."/>
        </authorList>
    </citation>
    <scope>NUCLEOTIDE SEQUENCE [LARGE SCALE GENOMIC DNA]</scope>
    <source>
        <strain evidence="5 6">AS3R-12</strain>
    </source>
</reference>
<dbReference type="PANTHER" id="PTHR48081">
    <property type="entry name" value="AB HYDROLASE SUPERFAMILY PROTEIN C4A8.06C"/>
    <property type="match status" value="1"/>
</dbReference>